<dbReference type="EMBL" id="BPLR01021310">
    <property type="protein sequence ID" value="GIX88314.1"/>
    <property type="molecule type" value="Genomic_DNA"/>
</dbReference>
<reference evidence="1 2" key="1">
    <citation type="submission" date="2021-06" db="EMBL/GenBank/DDBJ databases">
        <title>Caerostris extrusa draft genome.</title>
        <authorList>
            <person name="Kono N."/>
            <person name="Arakawa K."/>
        </authorList>
    </citation>
    <scope>NUCLEOTIDE SEQUENCE [LARGE SCALE GENOMIC DNA]</scope>
</reference>
<sequence length="90" mass="10373">MRIHQEVKITAAEWKAWTVILHFYKLSKLEVINVRAGCLMLNALNKYPRPDEKMFLAVSKDAEKQLEMVDVCHAVVLYDSYSQKGNGLSF</sequence>
<dbReference type="AlphaFoldDB" id="A0AAV4NU29"/>
<evidence type="ECO:0000313" key="1">
    <source>
        <dbReference type="EMBL" id="GIX88314.1"/>
    </source>
</evidence>
<gene>
    <name evidence="1" type="ORF">CEXT_647651</name>
</gene>
<evidence type="ECO:0000313" key="2">
    <source>
        <dbReference type="Proteomes" id="UP001054945"/>
    </source>
</evidence>
<keyword evidence="2" id="KW-1185">Reference proteome</keyword>
<name>A0AAV4NU29_CAEEX</name>
<dbReference type="Proteomes" id="UP001054945">
    <property type="component" value="Unassembled WGS sequence"/>
</dbReference>
<organism evidence="1 2">
    <name type="scientific">Caerostris extrusa</name>
    <name type="common">Bark spider</name>
    <name type="synonym">Caerostris bankana</name>
    <dbReference type="NCBI Taxonomy" id="172846"/>
    <lineage>
        <taxon>Eukaryota</taxon>
        <taxon>Metazoa</taxon>
        <taxon>Ecdysozoa</taxon>
        <taxon>Arthropoda</taxon>
        <taxon>Chelicerata</taxon>
        <taxon>Arachnida</taxon>
        <taxon>Araneae</taxon>
        <taxon>Araneomorphae</taxon>
        <taxon>Entelegynae</taxon>
        <taxon>Araneoidea</taxon>
        <taxon>Araneidae</taxon>
        <taxon>Caerostris</taxon>
    </lineage>
</organism>
<protein>
    <submittedName>
        <fullName evidence="1">Uncharacterized protein</fullName>
    </submittedName>
</protein>
<accession>A0AAV4NU29</accession>
<comment type="caution">
    <text evidence="1">The sequence shown here is derived from an EMBL/GenBank/DDBJ whole genome shotgun (WGS) entry which is preliminary data.</text>
</comment>
<proteinExistence type="predicted"/>